<protein>
    <recommendedName>
        <fullName evidence="4">Transcription factor 25</fullName>
    </recommendedName>
</protein>
<keyword evidence="3" id="KW-1185">Reference proteome</keyword>
<dbReference type="Proteomes" id="UP000811609">
    <property type="component" value="Chromosome 2"/>
</dbReference>
<sequence length="640" mass="72852">MSARLLKRVLKEQQQQQQRLQQLPREEEEDEDEEEEEQLNGNRSESSGSGPPSSINPFHLLCDEDDPEQGDDSEVVDETLTLNITKQEPSLMESNVDMLVTSSHKSKKKKKKRGKGGSLSSADNVEKPLDMILETLSLEVEGKSSSHAGVPGKAKATNVKIGDKLVKQYVPSILRVDPKYLNAENELRRIFGSKVVKSFEKNSQAGSSRQIRGGRYGSHSHRKTVLVTPSDHWPRWDSSLSMEFLETKDGYHYFRYVHLPSYDQAQKAFEAAQAIHDLNSIANILLHHPYHLDSLITMAEYLKFVGEHQMSADATAKSLYALECAWHPMFTPLQGNCQLKFSHETNKPLFTSLFTHMRNMDRRGCHRSALEVCKLLLSLDSDDPMGAIFCIDYLSLRAEEYAWLEQFSEDYKSDNSLWLYPNFSYSLAISRFYLEQQDFSRDNHADSSNATSNDLMKQALMLHPSILKKLVAKAPLKDRVWIDIVKHSFFRSDQTGIPSLDHLINIYVERNYIIWRLPELQKLLKDAAKLVIETMETNESDANDWACVRKEAFPSEKNEYGHLMVSDFSDSVPSIPPENLQNFIGDPRMRGLAQDEDQVANQPGNGHAPRDVANRNALAVLFESMLPWVHYRDEDDGGAD</sequence>
<feature type="compositionally biased region" description="Acidic residues" evidence="1">
    <location>
        <begin position="63"/>
        <end position="77"/>
    </location>
</feature>
<feature type="region of interest" description="Disordered" evidence="1">
    <location>
        <begin position="1"/>
        <end position="77"/>
    </location>
</feature>
<feature type="compositionally biased region" description="Basic residues" evidence="1">
    <location>
        <begin position="104"/>
        <end position="115"/>
    </location>
</feature>
<dbReference type="EMBL" id="CM031810">
    <property type="protein sequence ID" value="KAG6663777.1"/>
    <property type="molecule type" value="Genomic_DNA"/>
</dbReference>
<comment type="caution">
    <text evidence="2">The sequence shown here is derived from an EMBL/GenBank/DDBJ whole genome shotgun (WGS) entry which is preliminary data.</text>
</comment>
<evidence type="ECO:0000313" key="2">
    <source>
        <dbReference type="EMBL" id="KAG6663777.1"/>
    </source>
</evidence>
<organism evidence="2 3">
    <name type="scientific">Carya illinoinensis</name>
    <name type="common">Pecan</name>
    <dbReference type="NCBI Taxonomy" id="32201"/>
    <lineage>
        <taxon>Eukaryota</taxon>
        <taxon>Viridiplantae</taxon>
        <taxon>Streptophyta</taxon>
        <taxon>Embryophyta</taxon>
        <taxon>Tracheophyta</taxon>
        <taxon>Spermatophyta</taxon>
        <taxon>Magnoliopsida</taxon>
        <taxon>eudicotyledons</taxon>
        <taxon>Gunneridae</taxon>
        <taxon>Pentapetalae</taxon>
        <taxon>rosids</taxon>
        <taxon>fabids</taxon>
        <taxon>Fagales</taxon>
        <taxon>Juglandaceae</taxon>
        <taxon>Carya</taxon>
    </lineage>
</organism>
<accession>A0A8T1RA58</accession>
<dbReference type="PANTHER" id="PTHR22684:SF0">
    <property type="entry name" value="RIBOSOME QUALITY CONTROL COMPLEX SUBUNIT TCF25"/>
    <property type="match status" value="1"/>
</dbReference>
<evidence type="ECO:0000313" key="3">
    <source>
        <dbReference type="Proteomes" id="UP000811609"/>
    </source>
</evidence>
<feature type="compositionally biased region" description="Low complexity" evidence="1">
    <location>
        <begin position="12"/>
        <end position="23"/>
    </location>
</feature>
<gene>
    <name evidence="2" type="ORF">CIPAW_02G046400</name>
</gene>
<dbReference type="InterPro" id="IPR006994">
    <property type="entry name" value="TCF25/Rqc1"/>
</dbReference>
<dbReference type="AlphaFoldDB" id="A0A8T1RA58"/>
<feature type="compositionally biased region" description="Acidic residues" evidence="1">
    <location>
        <begin position="26"/>
        <end position="38"/>
    </location>
</feature>
<feature type="region of interest" description="Disordered" evidence="1">
    <location>
        <begin position="202"/>
        <end position="221"/>
    </location>
</feature>
<name>A0A8T1RA58_CARIL</name>
<reference evidence="2" key="1">
    <citation type="submission" date="2020-12" db="EMBL/GenBank/DDBJ databases">
        <title>WGS assembly of Carya illinoinensis cv. Pawnee.</title>
        <authorList>
            <person name="Platts A."/>
            <person name="Shu S."/>
            <person name="Wright S."/>
            <person name="Barry K."/>
            <person name="Edger P."/>
            <person name="Pires J.C."/>
            <person name="Schmutz J."/>
        </authorList>
    </citation>
    <scope>NUCLEOTIDE SEQUENCE</scope>
    <source>
        <tissue evidence="2">Leaf</tissue>
    </source>
</reference>
<feature type="region of interest" description="Disordered" evidence="1">
    <location>
        <begin position="100"/>
        <end position="125"/>
    </location>
</feature>
<evidence type="ECO:0008006" key="4">
    <source>
        <dbReference type="Google" id="ProtNLM"/>
    </source>
</evidence>
<evidence type="ECO:0000256" key="1">
    <source>
        <dbReference type="SAM" id="MobiDB-lite"/>
    </source>
</evidence>
<feature type="compositionally biased region" description="Low complexity" evidence="1">
    <location>
        <begin position="40"/>
        <end position="57"/>
    </location>
</feature>
<dbReference type="GO" id="GO:1990112">
    <property type="term" value="C:RQC complex"/>
    <property type="evidence" value="ECO:0007669"/>
    <property type="project" value="TreeGrafter"/>
</dbReference>
<dbReference type="PANTHER" id="PTHR22684">
    <property type="entry name" value="NULP1-RELATED"/>
    <property type="match status" value="1"/>
</dbReference>
<dbReference type="Pfam" id="PF04910">
    <property type="entry name" value="Tcf25"/>
    <property type="match status" value="1"/>
</dbReference>
<proteinExistence type="predicted"/>